<dbReference type="SUPFAM" id="SSF57850">
    <property type="entry name" value="RING/U-box"/>
    <property type="match status" value="1"/>
</dbReference>
<dbReference type="GO" id="GO:0042415">
    <property type="term" value="P:norepinephrine metabolic process"/>
    <property type="evidence" value="ECO:0007669"/>
    <property type="project" value="TreeGrafter"/>
</dbReference>
<evidence type="ECO:0000256" key="5">
    <source>
        <dbReference type="SAM" id="MobiDB-lite"/>
    </source>
</evidence>
<dbReference type="GO" id="GO:0061630">
    <property type="term" value="F:ubiquitin protein ligase activity"/>
    <property type="evidence" value="ECO:0007669"/>
    <property type="project" value="InterPro"/>
</dbReference>
<feature type="compositionally biased region" description="Polar residues" evidence="5">
    <location>
        <begin position="173"/>
        <end position="182"/>
    </location>
</feature>
<feature type="compositionally biased region" description="Polar residues" evidence="5">
    <location>
        <begin position="213"/>
        <end position="229"/>
    </location>
</feature>
<reference evidence="9" key="1">
    <citation type="submission" date="2020-03" db="EMBL/GenBank/DDBJ databases">
        <title>Evolution of repeat sequences and sex chromosomes of tilapia species revealed by chromosome-level genomes.</title>
        <authorList>
            <person name="Xu L."/>
            <person name="Tao W."/>
            <person name="Wang D."/>
            <person name="Zhou Q."/>
        </authorList>
    </citation>
    <scope>NUCLEOTIDE SEQUENCE [LARGE SCALE GENOMIC DNA]</scope>
    <source>
        <strain evidence="9">Israel</strain>
    </source>
</reference>
<dbReference type="Pfam" id="PF00097">
    <property type="entry name" value="zf-C3HC4"/>
    <property type="match status" value="1"/>
</dbReference>
<feature type="region of interest" description="Disordered" evidence="5">
    <location>
        <begin position="213"/>
        <end position="232"/>
    </location>
</feature>
<dbReference type="InterPro" id="IPR033263">
    <property type="entry name" value="RNF180"/>
</dbReference>
<name>A0AAZ1XCN4_OREAU</name>
<dbReference type="PANTHER" id="PTHR46717">
    <property type="entry name" value="E3 UBIQUITIN-PROTEIN LIGASE RNF180"/>
    <property type="match status" value="1"/>
</dbReference>
<keyword evidence="6" id="KW-1133">Transmembrane helix</keyword>
<dbReference type="GO" id="GO:0032436">
    <property type="term" value="P:positive regulation of proteasomal ubiquitin-dependent protein catabolic process"/>
    <property type="evidence" value="ECO:0007669"/>
    <property type="project" value="TreeGrafter"/>
</dbReference>
<dbReference type="InterPro" id="IPR017907">
    <property type="entry name" value="Znf_RING_CS"/>
</dbReference>
<dbReference type="Gene3D" id="3.30.40.10">
    <property type="entry name" value="Zinc/RING finger domain, C3HC4 (zinc finger)"/>
    <property type="match status" value="1"/>
</dbReference>
<evidence type="ECO:0000256" key="2">
    <source>
        <dbReference type="ARBA" id="ARBA00022771"/>
    </source>
</evidence>
<feature type="region of interest" description="Disordered" evidence="5">
    <location>
        <begin position="275"/>
        <end position="317"/>
    </location>
</feature>
<dbReference type="InterPro" id="IPR018957">
    <property type="entry name" value="Znf_C3HC4_RING-type"/>
</dbReference>
<gene>
    <name evidence="8" type="primary">RNF180</name>
</gene>
<evidence type="ECO:0000256" key="1">
    <source>
        <dbReference type="ARBA" id="ARBA00022723"/>
    </source>
</evidence>
<evidence type="ECO:0000259" key="7">
    <source>
        <dbReference type="PROSITE" id="PS50089"/>
    </source>
</evidence>
<keyword evidence="6" id="KW-0812">Transmembrane</keyword>
<keyword evidence="2 4" id="KW-0863">Zinc-finger</keyword>
<dbReference type="GO" id="GO:0008270">
    <property type="term" value="F:zinc ion binding"/>
    <property type="evidence" value="ECO:0007669"/>
    <property type="project" value="UniProtKB-KW"/>
</dbReference>
<dbReference type="Proteomes" id="UP000472276">
    <property type="component" value="Unassembled WGS sequence"/>
</dbReference>
<reference evidence="8" key="2">
    <citation type="submission" date="2025-08" db="UniProtKB">
        <authorList>
            <consortium name="Ensembl"/>
        </authorList>
    </citation>
    <scope>IDENTIFICATION</scope>
</reference>
<dbReference type="SMART" id="SM00184">
    <property type="entry name" value="RING"/>
    <property type="match status" value="1"/>
</dbReference>
<dbReference type="PANTHER" id="PTHR46717:SF1">
    <property type="entry name" value="E3 UBIQUITIN-PROTEIN LIGASE RNF180"/>
    <property type="match status" value="1"/>
</dbReference>
<sequence>MGEGLIKQPIMEDPLQESMERSVLRCRKCRKSVIDSTCLFTIPAADEASADVCSIWHLDVDTLPEWILTSVHQTQWTAGKLNCQNCRARLGGFNFINHSQCPCGTDASIHFSKSRLDYDHKHSILIVQPLRPRLNGGQMDVSQNHQEMADFNTTTLDRFQDNCAAALPLESPIQASNPQTDARTPVERENSLWESVPASGGRDFYPVVVSHPASQQLHTDGEASSVSEGTQPPLDQQLLQTEEDVESSGETAALCDEVSDPTLFLRRRWISDSVSDHDEEPVPPTSVGSPPSNSLSKREKNHLKSMRRKQRRRERWLQHQKEKALAERVRVLLLDDEDDEEEVHQEDRENLTCAVCLDVYFSPHRSQACGHIFCEPCLRAHAMNCGKDKTTCPLCRDVILYTNLQTELDQRAKTLFPKLYKARKREFEASPCASWPLPEGVSDEDFPVLHFYGAQSDHISFKIFFVISYILCCFLVLAFLWFVLFFYCFRPYGPIPSCFAGYAC</sequence>
<organism evidence="8 9">
    <name type="scientific">Oreochromis aureus</name>
    <name type="common">Israeli tilapia</name>
    <name type="synonym">Chromis aureus</name>
    <dbReference type="NCBI Taxonomy" id="47969"/>
    <lineage>
        <taxon>Eukaryota</taxon>
        <taxon>Metazoa</taxon>
        <taxon>Chordata</taxon>
        <taxon>Craniata</taxon>
        <taxon>Vertebrata</taxon>
        <taxon>Euteleostomi</taxon>
        <taxon>Actinopterygii</taxon>
        <taxon>Neopterygii</taxon>
        <taxon>Teleostei</taxon>
        <taxon>Neoteleostei</taxon>
        <taxon>Acanthomorphata</taxon>
        <taxon>Ovalentaria</taxon>
        <taxon>Cichlomorphae</taxon>
        <taxon>Cichliformes</taxon>
        <taxon>Cichlidae</taxon>
        <taxon>African cichlids</taxon>
        <taxon>Pseudocrenilabrinae</taxon>
        <taxon>Oreochromini</taxon>
        <taxon>Oreochromis</taxon>
    </lineage>
</organism>
<evidence type="ECO:0000256" key="3">
    <source>
        <dbReference type="ARBA" id="ARBA00022833"/>
    </source>
</evidence>
<feature type="domain" description="RING-type" evidence="7">
    <location>
        <begin position="353"/>
        <end position="396"/>
    </location>
</feature>
<reference evidence="8" key="3">
    <citation type="submission" date="2025-09" db="UniProtKB">
        <authorList>
            <consortium name="Ensembl"/>
        </authorList>
    </citation>
    <scope>IDENTIFICATION</scope>
</reference>
<dbReference type="PROSITE" id="PS50089">
    <property type="entry name" value="ZF_RING_2"/>
    <property type="match status" value="1"/>
</dbReference>
<evidence type="ECO:0000313" key="9">
    <source>
        <dbReference type="Proteomes" id="UP000472276"/>
    </source>
</evidence>
<keyword evidence="1" id="KW-0479">Metal-binding</keyword>
<dbReference type="Ensembl" id="ENSOABT00000073731.1">
    <property type="protein sequence ID" value="ENSOABP00000065389.1"/>
    <property type="gene ID" value="ENSOABG00000019142.2"/>
</dbReference>
<dbReference type="InterPro" id="IPR013083">
    <property type="entry name" value="Znf_RING/FYVE/PHD"/>
</dbReference>
<accession>A0AAZ1XCN4</accession>
<evidence type="ECO:0000313" key="8">
    <source>
        <dbReference type="Ensembl" id="ENSOABP00000065389.1"/>
    </source>
</evidence>
<dbReference type="GO" id="GO:0000209">
    <property type="term" value="P:protein polyubiquitination"/>
    <property type="evidence" value="ECO:0007669"/>
    <property type="project" value="InterPro"/>
</dbReference>
<keyword evidence="3" id="KW-0862">Zinc</keyword>
<evidence type="ECO:0000256" key="6">
    <source>
        <dbReference type="SAM" id="Phobius"/>
    </source>
</evidence>
<dbReference type="GO" id="GO:0042428">
    <property type="term" value="P:serotonin metabolic process"/>
    <property type="evidence" value="ECO:0007669"/>
    <property type="project" value="TreeGrafter"/>
</dbReference>
<keyword evidence="6" id="KW-0472">Membrane</keyword>
<protein>
    <recommendedName>
        <fullName evidence="7">RING-type domain-containing protein</fullName>
    </recommendedName>
</protein>
<feature type="transmembrane region" description="Helical" evidence="6">
    <location>
        <begin position="463"/>
        <end position="487"/>
    </location>
</feature>
<dbReference type="AlphaFoldDB" id="A0AAZ1XCN4"/>
<feature type="compositionally biased region" description="Basic residues" evidence="5">
    <location>
        <begin position="299"/>
        <end position="314"/>
    </location>
</feature>
<proteinExistence type="predicted"/>
<keyword evidence="9" id="KW-1185">Reference proteome</keyword>
<dbReference type="PROSITE" id="PS00518">
    <property type="entry name" value="ZF_RING_1"/>
    <property type="match status" value="1"/>
</dbReference>
<dbReference type="GO" id="GO:0005789">
    <property type="term" value="C:endoplasmic reticulum membrane"/>
    <property type="evidence" value="ECO:0007669"/>
    <property type="project" value="TreeGrafter"/>
</dbReference>
<dbReference type="InterPro" id="IPR001841">
    <property type="entry name" value="Znf_RING"/>
</dbReference>
<feature type="compositionally biased region" description="Low complexity" evidence="5">
    <location>
        <begin position="285"/>
        <end position="294"/>
    </location>
</feature>
<feature type="region of interest" description="Disordered" evidence="5">
    <location>
        <begin position="169"/>
        <end position="197"/>
    </location>
</feature>
<evidence type="ECO:0000256" key="4">
    <source>
        <dbReference type="PROSITE-ProRule" id="PRU00175"/>
    </source>
</evidence>
<dbReference type="GO" id="GO:0031624">
    <property type="term" value="F:ubiquitin conjugating enzyme binding"/>
    <property type="evidence" value="ECO:0007669"/>
    <property type="project" value="TreeGrafter"/>
</dbReference>